<keyword evidence="2" id="KW-0547">Nucleotide-binding</keyword>
<dbReference type="Proteomes" id="UP000255335">
    <property type="component" value="Unassembled WGS sequence"/>
</dbReference>
<proteinExistence type="predicted"/>
<evidence type="ECO:0000256" key="5">
    <source>
        <dbReference type="ARBA" id="ARBA00023136"/>
    </source>
</evidence>
<dbReference type="EMBL" id="UGHZ01000001">
    <property type="protein sequence ID" value="STP08699.1"/>
    <property type="molecule type" value="Genomic_DNA"/>
</dbReference>
<dbReference type="InterPro" id="IPR027417">
    <property type="entry name" value="P-loop_NTPase"/>
</dbReference>
<feature type="coiled-coil region" evidence="6">
    <location>
        <begin position="711"/>
        <end position="738"/>
    </location>
</feature>
<keyword evidence="6" id="KW-0175">Coiled coil</keyword>
<accession>A0A377JLN8</accession>
<dbReference type="Pfam" id="PF00350">
    <property type="entry name" value="Dynamin_N"/>
    <property type="match status" value="1"/>
</dbReference>
<comment type="subcellular location">
    <subcellularLocation>
        <location evidence="1">Membrane</location>
    </subcellularLocation>
</comment>
<organism evidence="8 9">
    <name type="scientific">Helicobacter cinaedi</name>
    <dbReference type="NCBI Taxonomy" id="213"/>
    <lineage>
        <taxon>Bacteria</taxon>
        <taxon>Pseudomonadati</taxon>
        <taxon>Campylobacterota</taxon>
        <taxon>Epsilonproteobacteria</taxon>
        <taxon>Campylobacterales</taxon>
        <taxon>Helicobacteraceae</taxon>
        <taxon>Helicobacter</taxon>
    </lineage>
</organism>
<evidence type="ECO:0000256" key="1">
    <source>
        <dbReference type="ARBA" id="ARBA00004370"/>
    </source>
</evidence>
<keyword evidence="5" id="KW-0472">Membrane</keyword>
<protein>
    <submittedName>
        <fullName evidence="8">Putative ATP/GTP binding protein</fullName>
    </submittedName>
</protein>
<gene>
    <name evidence="8" type="ORF">NCTC12221_00112</name>
</gene>
<dbReference type="CDD" id="cd09912">
    <property type="entry name" value="DLP_2"/>
    <property type="match status" value="1"/>
</dbReference>
<dbReference type="GO" id="GO:0003924">
    <property type="term" value="F:GTPase activity"/>
    <property type="evidence" value="ECO:0007669"/>
    <property type="project" value="InterPro"/>
</dbReference>
<evidence type="ECO:0000256" key="4">
    <source>
        <dbReference type="ARBA" id="ARBA00023134"/>
    </source>
</evidence>
<dbReference type="AlphaFoldDB" id="A0A377JLN8"/>
<dbReference type="SUPFAM" id="SSF52540">
    <property type="entry name" value="P-loop containing nucleoside triphosphate hydrolases"/>
    <property type="match status" value="1"/>
</dbReference>
<keyword evidence="4" id="KW-0342">GTP-binding</keyword>
<dbReference type="InterPro" id="IPR045063">
    <property type="entry name" value="Dynamin_N"/>
</dbReference>
<evidence type="ECO:0000256" key="3">
    <source>
        <dbReference type="ARBA" id="ARBA00022801"/>
    </source>
</evidence>
<evidence type="ECO:0000256" key="6">
    <source>
        <dbReference type="SAM" id="Coils"/>
    </source>
</evidence>
<dbReference type="InterPro" id="IPR027094">
    <property type="entry name" value="Mitofusin_fam"/>
</dbReference>
<keyword evidence="3" id="KW-0378">Hydrolase</keyword>
<sequence>MSVLQHFFNSFHHLPPPMQQNLPFITDSSKNALSIVLCVNANNIELFMQCPSFVNLLPDSRQIPSNLALGYTSNPLDYILAMQTSIITQNPHIFEELMPYFANLNLAGVIDDEQLRLFSLLKHTATSHISTSTNKSSKTKHLKEFHTQFHTLFELLTPLLSKDSLLQTMDKNLAKLQEQRFCIGITGVLSAGKSTFLNALLGQEVLGTSSVPETANLSILRYGETPRARVHFWSKEQWEDLESQGAYDSHLQAFVKESKEHFKDKLQDFITSPKYTKDIELNELSAYTSANHTSKFCNLVEKVELFMPLAFLENGVEIVDTPGLDDPITKREDITREYIEHCDMLIHIMNASCAATQKDIDFILEALLEQNISRLLVVLTRIDLLTQKELESSLEYTKSSLIAQLKNAKYKGDIQSLIQRIDFIPLAGYAALLHRIQGGDSKNSKDSKDKSIMSLEESGILEIESYLQTMLLGQDSLKAKDKLYLTFKAMLKIAQDEKELTEIESALLCASGEELDSLISKYTAQNQALLDTLQNFESHLSVLNTDLADFLNSLEILSHNTLSKAATLIKDKVFNDILYDFERGAKPQAQAFCVMIEQGLKDCFADILREYKYKLSRKITQLKSDIAPQDSINAMESSQSDTLPSIHFQLKSSEITHILQTLESLPQALSPKPERLKANLDSLFKDIFESFDGLIKEKNAEIKTLFMTHFEQIAMQKKQKIEREIKNKQESLESALATKNNGNTQEQKKQIATKQSQIQDIAKQITHTLEELS</sequence>
<dbReference type="GO" id="GO:0016020">
    <property type="term" value="C:membrane"/>
    <property type="evidence" value="ECO:0007669"/>
    <property type="project" value="UniProtKB-SubCell"/>
</dbReference>
<evidence type="ECO:0000259" key="7">
    <source>
        <dbReference type="Pfam" id="PF00350"/>
    </source>
</evidence>
<dbReference type="PANTHER" id="PTHR10465">
    <property type="entry name" value="TRANSMEMBRANE GTPASE FZO1"/>
    <property type="match status" value="1"/>
</dbReference>
<evidence type="ECO:0000313" key="9">
    <source>
        <dbReference type="Proteomes" id="UP000255335"/>
    </source>
</evidence>
<dbReference type="Gene3D" id="3.40.50.300">
    <property type="entry name" value="P-loop containing nucleotide triphosphate hydrolases"/>
    <property type="match status" value="1"/>
</dbReference>
<dbReference type="RefSeq" id="WP_115025548.1">
    <property type="nucleotide sequence ID" value="NZ_UGHZ01000001.1"/>
</dbReference>
<feature type="domain" description="Dynamin N-terminal" evidence="7">
    <location>
        <begin position="183"/>
        <end position="381"/>
    </location>
</feature>
<name>A0A377JLN8_9HELI</name>
<dbReference type="PANTHER" id="PTHR10465:SF0">
    <property type="entry name" value="SARCALUMENIN"/>
    <property type="match status" value="1"/>
</dbReference>
<evidence type="ECO:0000313" key="8">
    <source>
        <dbReference type="EMBL" id="STP08699.1"/>
    </source>
</evidence>
<evidence type="ECO:0000256" key="2">
    <source>
        <dbReference type="ARBA" id="ARBA00022741"/>
    </source>
</evidence>
<reference evidence="8 9" key="1">
    <citation type="submission" date="2018-06" db="EMBL/GenBank/DDBJ databases">
        <authorList>
            <consortium name="Pathogen Informatics"/>
            <person name="Doyle S."/>
        </authorList>
    </citation>
    <scope>NUCLEOTIDE SEQUENCE [LARGE SCALE GENOMIC DNA]</scope>
    <source>
        <strain evidence="8 9">NCTC12221</strain>
    </source>
</reference>
<dbReference type="GO" id="GO:0005525">
    <property type="term" value="F:GTP binding"/>
    <property type="evidence" value="ECO:0007669"/>
    <property type="project" value="UniProtKB-KW"/>
</dbReference>